<dbReference type="RefSeq" id="WP_106259103.1">
    <property type="nucleotide sequence ID" value="NZ_CAWNSW010000164.1"/>
</dbReference>
<dbReference type="EMBL" id="PVWK01000126">
    <property type="protein sequence ID" value="PSB25317.1"/>
    <property type="molecule type" value="Genomic_DNA"/>
</dbReference>
<dbReference type="AlphaFoldDB" id="A0A2T1DXU4"/>
<gene>
    <name evidence="1" type="ORF">C7B82_23565</name>
</gene>
<reference evidence="1 2" key="2">
    <citation type="submission" date="2018-03" db="EMBL/GenBank/DDBJ databases">
        <title>The ancient ancestry and fast evolution of plastids.</title>
        <authorList>
            <person name="Moore K.R."/>
            <person name="Magnabosco C."/>
            <person name="Momper L."/>
            <person name="Gold D.A."/>
            <person name="Bosak T."/>
            <person name="Fournier G.P."/>
        </authorList>
    </citation>
    <scope>NUCLEOTIDE SEQUENCE [LARGE SCALE GENOMIC DNA]</scope>
    <source>
        <strain evidence="1 2">ULC18</strain>
    </source>
</reference>
<comment type="caution">
    <text evidence="1">The sequence shown here is derived from an EMBL/GenBank/DDBJ whole genome shotgun (WGS) entry which is preliminary data.</text>
</comment>
<name>A0A2T1DXU4_9CYAN</name>
<proteinExistence type="predicted"/>
<accession>A0A2T1DXU4</accession>
<sequence length="552" mass="62394">MSDTDREELHRRIMILRDKAQSGKIHLAEHLADNVLERLERVRLAPDGLVDPNTVDGTVRAMALMMAHFQDREEWKEAISLQQVQEAFFRAIDHQFGELFQVMQERNAEPHQIAGAYVQDANRVQEVAQNLPEFLEKIQEFWKNIADPAWMHSEDQNGIKAIYGGSLFPAGGHSIASSCGLYVDTIILPDPLLRISRLAPHWEPKRLVYEVLRFGLQILRYRSLALAEVDTPIIAIVPDKLDLEEGYSEFIHSMAEGDCLKHVSAMFGRNFESIDELQDYAKQFEQPSDLVAALANPDLLLFDTEASQSLDEQIHEYMQGEGRVFNPQRAGDIILPNFIGRMSQANDLLRRSLELRGTPLIDAETSWRYLNWKLEYDADRLSSTDLTPLHVVRGLQSAARGEMQWLGNIPPEALVEMRQQGATEELREILSRGVSDISASDPANFFQTTDQVVDNIRGAFEQHQQNMTKLRNKTWKFAGVDVGSWIAIGTIEVAAALSGAPTFGVLAFAADQLLDVPKLKELPNKFQEIQKEAKTIKTSPVGLLFQQSKKKR</sequence>
<dbReference type="OrthoDB" id="2504727at2"/>
<reference evidence="2" key="1">
    <citation type="submission" date="2018-02" db="EMBL/GenBank/DDBJ databases">
        <authorList>
            <person name="Moore K."/>
            <person name="Momper L."/>
        </authorList>
    </citation>
    <scope>NUCLEOTIDE SEQUENCE [LARGE SCALE GENOMIC DNA]</scope>
    <source>
        <strain evidence="2">ULC18</strain>
    </source>
</reference>
<keyword evidence="2" id="KW-1185">Reference proteome</keyword>
<evidence type="ECO:0000313" key="2">
    <source>
        <dbReference type="Proteomes" id="UP000239576"/>
    </source>
</evidence>
<evidence type="ECO:0000313" key="1">
    <source>
        <dbReference type="EMBL" id="PSB25317.1"/>
    </source>
</evidence>
<protein>
    <submittedName>
        <fullName evidence="1">Uncharacterized protein</fullName>
    </submittedName>
</protein>
<organism evidence="1 2">
    <name type="scientific">Stenomitos frigidus ULC18</name>
    <dbReference type="NCBI Taxonomy" id="2107698"/>
    <lineage>
        <taxon>Bacteria</taxon>
        <taxon>Bacillati</taxon>
        <taxon>Cyanobacteriota</taxon>
        <taxon>Cyanophyceae</taxon>
        <taxon>Leptolyngbyales</taxon>
        <taxon>Leptolyngbyaceae</taxon>
        <taxon>Stenomitos</taxon>
    </lineage>
</organism>
<dbReference type="Proteomes" id="UP000239576">
    <property type="component" value="Unassembled WGS sequence"/>
</dbReference>